<dbReference type="Pfam" id="PF04480">
    <property type="entry name" value="DUF559"/>
    <property type="match status" value="1"/>
</dbReference>
<keyword evidence="2" id="KW-0255">Endonuclease</keyword>
<dbReference type="EMBL" id="JBHSLC010000045">
    <property type="protein sequence ID" value="MFC5357493.1"/>
    <property type="molecule type" value="Genomic_DNA"/>
</dbReference>
<evidence type="ECO:0000313" key="3">
    <source>
        <dbReference type="Proteomes" id="UP001596166"/>
    </source>
</evidence>
<dbReference type="CDD" id="cd01038">
    <property type="entry name" value="Endonuclease_DUF559"/>
    <property type="match status" value="1"/>
</dbReference>
<dbReference type="SUPFAM" id="SSF52980">
    <property type="entry name" value="Restriction endonuclease-like"/>
    <property type="match status" value="1"/>
</dbReference>
<keyword evidence="3" id="KW-1185">Reference proteome</keyword>
<evidence type="ECO:0000259" key="1">
    <source>
        <dbReference type="Pfam" id="PF04480"/>
    </source>
</evidence>
<dbReference type="PANTHER" id="PTHR38590">
    <property type="entry name" value="BLL0828 PROTEIN"/>
    <property type="match status" value="1"/>
</dbReference>
<feature type="domain" description="DUF559" evidence="1">
    <location>
        <begin position="5"/>
        <end position="108"/>
    </location>
</feature>
<reference evidence="3" key="1">
    <citation type="journal article" date="2019" name="Int. J. Syst. Evol. Microbiol.">
        <title>The Global Catalogue of Microorganisms (GCM) 10K type strain sequencing project: providing services to taxonomists for standard genome sequencing and annotation.</title>
        <authorList>
            <consortium name="The Broad Institute Genomics Platform"/>
            <consortium name="The Broad Institute Genome Sequencing Center for Infectious Disease"/>
            <person name="Wu L."/>
            <person name="Ma J."/>
        </authorList>
    </citation>
    <scope>NUCLEOTIDE SEQUENCE [LARGE SCALE GENOMIC DNA]</scope>
    <source>
        <strain evidence="3">CCUG 58760</strain>
    </source>
</reference>
<keyword evidence="2" id="KW-0540">Nuclease</keyword>
<organism evidence="2 3">
    <name type="scientific">Azospirillum himalayense</name>
    <dbReference type="NCBI Taxonomy" id="654847"/>
    <lineage>
        <taxon>Bacteria</taxon>
        <taxon>Pseudomonadati</taxon>
        <taxon>Pseudomonadota</taxon>
        <taxon>Alphaproteobacteria</taxon>
        <taxon>Rhodospirillales</taxon>
        <taxon>Azospirillaceae</taxon>
        <taxon>Azospirillum</taxon>
    </lineage>
</organism>
<keyword evidence="2" id="KW-0378">Hydrolase</keyword>
<dbReference type="Gene3D" id="3.40.960.10">
    <property type="entry name" value="VSR Endonuclease"/>
    <property type="match status" value="1"/>
</dbReference>
<dbReference type="InterPro" id="IPR011335">
    <property type="entry name" value="Restrct_endonuc-II-like"/>
</dbReference>
<dbReference type="InterPro" id="IPR047216">
    <property type="entry name" value="Endonuclease_DUF559_bact"/>
</dbReference>
<gene>
    <name evidence="2" type="ORF">ACFPMG_20995</name>
</gene>
<comment type="caution">
    <text evidence="2">The sequence shown here is derived from an EMBL/GenBank/DDBJ whole genome shotgun (WGS) entry which is preliminary data.</text>
</comment>
<dbReference type="Proteomes" id="UP001596166">
    <property type="component" value="Unassembled WGS sequence"/>
</dbReference>
<accession>A0ABW0GBA3</accession>
<protein>
    <submittedName>
        <fullName evidence="2">Endonuclease domain-containing protein</fullName>
    </submittedName>
</protein>
<dbReference type="InterPro" id="IPR007569">
    <property type="entry name" value="DUF559"/>
</dbReference>
<name>A0ABW0GBA3_9PROT</name>
<sequence length="125" mass="14357">MRNSKLKYRARDLRTQPTDAERALWRQLRSEQLSGWKFRRQHPILPYIADFACIQAKLVVEVDGGQHADSAYDSTRDEHLRHHGWRVLHFWNNDVLNNPEGVARMIGDALGPVPDPPPPLAVEGD</sequence>
<proteinExistence type="predicted"/>
<evidence type="ECO:0000313" key="2">
    <source>
        <dbReference type="EMBL" id="MFC5357493.1"/>
    </source>
</evidence>
<dbReference type="RefSeq" id="WP_376997144.1">
    <property type="nucleotide sequence ID" value="NZ_JBHSLC010000045.1"/>
</dbReference>
<dbReference type="GO" id="GO:0004519">
    <property type="term" value="F:endonuclease activity"/>
    <property type="evidence" value="ECO:0007669"/>
    <property type="project" value="UniProtKB-KW"/>
</dbReference>
<dbReference type="PANTHER" id="PTHR38590:SF1">
    <property type="entry name" value="BLL0828 PROTEIN"/>
    <property type="match status" value="1"/>
</dbReference>